<proteinExistence type="inferred from homology"/>
<dbReference type="GO" id="GO:0006508">
    <property type="term" value="P:proteolysis"/>
    <property type="evidence" value="ECO:0007669"/>
    <property type="project" value="InterPro"/>
</dbReference>
<dbReference type="Pfam" id="PF00112">
    <property type="entry name" value="Peptidase_C1"/>
    <property type="match status" value="1"/>
</dbReference>
<keyword evidence="3" id="KW-0812">Transmembrane</keyword>
<dbReference type="Proteomes" id="UP000469452">
    <property type="component" value="Unassembled WGS sequence"/>
</dbReference>
<reference evidence="6 7" key="1">
    <citation type="submission" date="2019-06" db="EMBL/GenBank/DDBJ databases">
        <title>Genomics analysis of Aphanomyces spp. identifies a new class of oomycete effector associated with host adaptation.</title>
        <authorList>
            <person name="Gaulin E."/>
        </authorList>
    </citation>
    <scope>NUCLEOTIDE SEQUENCE [LARGE SCALE GENOMIC DNA]</scope>
    <source>
        <strain evidence="6 7">E</strain>
    </source>
</reference>
<comment type="caution">
    <text evidence="6">The sequence shown here is derived from an EMBL/GenBank/DDBJ whole genome shotgun (WGS) entry which is preliminary data.</text>
</comment>
<comment type="similarity">
    <text evidence="1">Belongs to the peptidase C1 family.</text>
</comment>
<dbReference type="PROSITE" id="PS51257">
    <property type="entry name" value="PROKAR_LIPOPROTEIN"/>
    <property type="match status" value="1"/>
</dbReference>
<keyword evidence="2" id="KW-0865">Zymogen</keyword>
<dbReference type="AlphaFoldDB" id="A0A6A5AKV4"/>
<name>A0A6A5AKV4_APHAT</name>
<keyword evidence="3" id="KW-0472">Membrane</keyword>
<dbReference type="InterPro" id="IPR000668">
    <property type="entry name" value="Peptidase_C1A_C"/>
</dbReference>
<protein>
    <recommendedName>
        <fullName evidence="5">Peptidase C1A papain C-terminal domain-containing protein</fullName>
    </recommendedName>
</protein>
<dbReference type="GO" id="GO:0008234">
    <property type="term" value="F:cysteine-type peptidase activity"/>
    <property type="evidence" value="ECO:0007669"/>
    <property type="project" value="InterPro"/>
</dbReference>
<gene>
    <name evidence="6" type="ORF">AaE_005445</name>
</gene>
<feature type="chain" id="PRO_5025463520" description="Peptidase C1A papain C-terminal domain-containing protein" evidence="4">
    <location>
        <begin position="21"/>
        <end position="421"/>
    </location>
</feature>
<keyword evidence="3" id="KW-1133">Transmembrane helix</keyword>
<evidence type="ECO:0000256" key="1">
    <source>
        <dbReference type="ARBA" id="ARBA00008455"/>
    </source>
</evidence>
<feature type="signal peptide" evidence="4">
    <location>
        <begin position="1"/>
        <end position="20"/>
    </location>
</feature>
<feature type="domain" description="Peptidase C1A papain C-terminal" evidence="5">
    <location>
        <begin position="57"/>
        <end position="309"/>
    </location>
</feature>
<dbReference type="EMBL" id="VJMI01010955">
    <property type="protein sequence ID" value="KAF0754153.1"/>
    <property type="molecule type" value="Genomic_DNA"/>
</dbReference>
<organism evidence="6 7">
    <name type="scientific">Aphanomyces astaci</name>
    <name type="common">Crayfish plague agent</name>
    <dbReference type="NCBI Taxonomy" id="112090"/>
    <lineage>
        <taxon>Eukaryota</taxon>
        <taxon>Sar</taxon>
        <taxon>Stramenopiles</taxon>
        <taxon>Oomycota</taxon>
        <taxon>Saprolegniomycetes</taxon>
        <taxon>Saprolegniales</taxon>
        <taxon>Verrucalvaceae</taxon>
        <taxon>Aphanomyces</taxon>
    </lineage>
</organism>
<accession>A0A6A5AKV4</accession>
<dbReference type="FunFam" id="3.90.70.10:FF:000117">
    <property type="entry name" value="Probable papain cysteine protease"/>
    <property type="match status" value="1"/>
</dbReference>
<evidence type="ECO:0000256" key="4">
    <source>
        <dbReference type="SAM" id="SignalP"/>
    </source>
</evidence>
<dbReference type="InterPro" id="IPR013128">
    <property type="entry name" value="Peptidase_C1A"/>
</dbReference>
<keyword evidence="4" id="KW-0732">Signal</keyword>
<feature type="transmembrane region" description="Helical" evidence="3">
    <location>
        <begin position="387"/>
        <end position="409"/>
    </location>
</feature>
<dbReference type="Gene3D" id="3.90.70.10">
    <property type="entry name" value="Cysteine proteinases"/>
    <property type="match status" value="1"/>
</dbReference>
<dbReference type="SMART" id="SM00645">
    <property type="entry name" value="Pept_C1"/>
    <property type="match status" value="1"/>
</dbReference>
<sequence length="421" mass="47309">MRLSPVSVLVAAAVVSCVAALDSRTCHRTWKGREHLHPNVYKLPPPTDDEMDEMRSLPRHLDWCERGMCTPSWNQHIPIYCGSCFAHGALASVNDRIKILHHELGWKRPDVMIGRQSFLNCAPGHGLSLGCKGGEPADVYEFMKVYGLPDETCLHYNATDYTKYITASNPNGTCPPEGFCIDCMKTPDSPETPVCFPVSSMVRYRAKKYWRLAGEHAMMKELQHGPITCGMACTNEFVFNYTAGIFRDTTNFTELDHDVEIVGYGEDEHGVKYWRARNSWGTYWGESGFFKIVRGENNLVIESDCHVMVPDVSDDKFVWDKVHPAYGGSIYGLRPYDQNQIAHIGYPLENSSDISWNNTQHYSHELLHKPKRPMPMKLGSTPTPSNAWIQLVMVALVAGAVSIVAGVVGTSFRRALYERIG</sequence>
<evidence type="ECO:0000256" key="3">
    <source>
        <dbReference type="SAM" id="Phobius"/>
    </source>
</evidence>
<dbReference type="SUPFAM" id="SSF54001">
    <property type="entry name" value="Cysteine proteinases"/>
    <property type="match status" value="1"/>
</dbReference>
<dbReference type="InterPro" id="IPR038765">
    <property type="entry name" value="Papain-like_cys_pep_sf"/>
</dbReference>
<evidence type="ECO:0000259" key="5">
    <source>
        <dbReference type="SMART" id="SM00645"/>
    </source>
</evidence>
<dbReference type="VEuPathDB" id="FungiDB:H257_10518"/>
<evidence type="ECO:0000313" key="6">
    <source>
        <dbReference type="EMBL" id="KAF0754153.1"/>
    </source>
</evidence>
<evidence type="ECO:0000256" key="2">
    <source>
        <dbReference type="ARBA" id="ARBA00023145"/>
    </source>
</evidence>
<evidence type="ECO:0000313" key="7">
    <source>
        <dbReference type="Proteomes" id="UP000469452"/>
    </source>
</evidence>
<dbReference type="PANTHER" id="PTHR12411">
    <property type="entry name" value="CYSTEINE PROTEASE FAMILY C1-RELATED"/>
    <property type="match status" value="1"/>
</dbReference>